<dbReference type="EMBL" id="JAPMOS010000068">
    <property type="protein sequence ID" value="KAJ4456526.1"/>
    <property type="molecule type" value="Genomic_DNA"/>
</dbReference>
<feature type="compositionally biased region" description="Pro residues" evidence="1">
    <location>
        <begin position="819"/>
        <end position="829"/>
    </location>
</feature>
<feature type="signal peptide" evidence="2">
    <location>
        <begin position="1"/>
        <end position="20"/>
    </location>
</feature>
<feature type="compositionally biased region" description="Basic and acidic residues" evidence="1">
    <location>
        <begin position="726"/>
        <end position="737"/>
    </location>
</feature>
<feature type="compositionally biased region" description="Pro residues" evidence="1">
    <location>
        <begin position="838"/>
        <end position="861"/>
    </location>
</feature>
<accession>A0ABQ8UF83</accession>
<proteinExistence type="predicted"/>
<reference evidence="3" key="1">
    <citation type="journal article" date="2022" name="bioRxiv">
        <title>Genomics of Preaxostyla Flagellates Illuminates Evolutionary Transitions and the Path Towards Mitochondrial Loss.</title>
        <authorList>
            <person name="Novak L.V.F."/>
            <person name="Treitli S.C."/>
            <person name="Pyrih J."/>
            <person name="Halakuc P."/>
            <person name="Pipaliya S.V."/>
            <person name="Vacek V."/>
            <person name="Brzon O."/>
            <person name="Soukal P."/>
            <person name="Eme L."/>
            <person name="Dacks J.B."/>
            <person name="Karnkowska A."/>
            <person name="Elias M."/>
            <person name="Hampl V."/>
        </authorList>
    </citation>
    <scope>NUCLEOTIDE SEQUENCE</scope>
    <source>
        <strain evidence="3">RCP-MX</strain>
    </source>
</reference>
<feature type="compositionally biased region" description="Pro residues" evidence="1">
    <location>
        <begin position="939"/>
        <end position="948"/>
    </location>
</feature>
<feature type="chain" id="PRO_5047402335" evidence="2">
    <location>
        <begin position="21"/>
        <end position="1033"/>
    </location>
</feature>
<evidence type="ECO:0000313" key="4">
    <source>
        <dbReference type="Proteomes" id="UP001141327"/>
    </source>
</evidence>
<feature type="compositionally biased region" description="Low complexity" evidence="1">
    <location>
        <begin position="989"/>
        <end position="1006"/>
    </location>
</feature>
<keyword evidence="2" id="KW-0732">Signal</keyword>
<organism evidence="3 4">
    <name type="scientific">Paratrimastix pyriformis</name>
    <dbReference type="NCBI Taxonomy" id="342808"/>
    <lineage>
        <taxon>Eukaryota</taxon>
        <taxon>Metamonada</taxon>
        <taxon>Preaxostyla</taxon>
        <taxon>Paratrimastigidae</taxon>
        <taxon>Paratrimastix</taxon>
    </lineage>
</organism>
<feature type="compositionally biased region" description="Pro residues" evidence="1">
    <location>
        <begin position="765"/>
        <end position="779"/>
    </location>
</feature>
<evidence type="ECO:0000256" key="1">
    <source>
        <dbReference type="SAM" id="MobiDB-lite"/>
    </source>
</evidence>
<feature type="compositionally biased region" description="Pro residues" evidence="1">
    <location>
        <begin position="1020"/>
        <end position="1033"/>
    </location>
</feature>
<gene>
    <name evidence="3" type="ORF">PAPYR_8267</name>
</gene>
<sequence>MLLWTFIFLLVQWDLTVGAAAPSLLVEPEGGALCATIEEGGLNVTFRPTDSFGWSWVYKETQSPAVAQPLPSRLFIPFGNTTLTITATQPTEAPVQITMFYSIFPRAPAPALTVQSYPTARAECRLVRMALPESSGMPATIRYTTTGRLPLGGDPEYAPPAGGPDGVLVCDPLGVPVTVTARAFQPGRCASLLAAEQFTLWPKVSPARVQTAELTDAVRVTLWSETLGARLLYRLPESADPAAERVYEQPLEARQNLSICAWARKDGFLDRLLFLPTRGWGGCPDSPASLRLPDVACTRVVVAMVTAGPVATPPPGLYCEGEGLQVALSTATREAVVRCAPDAAHPENTAPCAKARLLPGRTTTLLATVRSSGPATRLAISPAKRWFITTLLMPLRPHPDVGSLAHPGGQSVVVGAGAVPYFASSPLRALTYQLANHSAAAPRIALGAIPNVTASGPPAPFASLGSANAAFLWPPGQRPDPWRSRFRLGRVVGSPRLPCPAVTVSDQTAAPPNRTGSGSEDMWRPVARGGLLVLLPSASGPPLSLPLRLSAATTEDPTTGGATAFHLAVFGAAAESCSGEGSRYQGLYTPIAPPPAYTTLPGPAPTYALALPQLQGSGGVLAANVTVCLLVSSADTPCLSWPPHCFWVATQGAPDERPSFGHGAHLAAGWGGLALLGAESLVRLGAASWPAMRRLGTHLRCSRGRARAHLRATLTLDRAAAAVPTNRREGDEGRRGDANPNHGGRAARHELPSGAEVELTVLQPGPSPINPRPPPPPSSLPDRHSHGPPTHGRPSAAQAVRKPPPPGVPARRGRVGAPVPLPPTSPSSPRPGAAVEPSTPPMGPFTPPGTPGPPGSPPSCFPSPGGALGLGLAASPGPRTPGSPLTPSMQPLLAGVSPRTPPCPPARRPPGGGMVGGPSPPCSPARQPLLASPRTPGSPASPPPPSPLGPSVRATALSPCDSPPSAPPRRQLTFGPAGRVPQPSPAHPPSRFAAPSPSASATTTKPPARRRLTPTQPGVAMPPLPALPPLRKR</sequence>
<evidence type="ECO:0000313" key="3">
    <source>
        <dbReference type="EMBL" id="KAJ4456526.1"/>
    </source>
</evidence>
<feature type="compositionally biased region" description="Low complexity" evidence="1">
    <location>
        <begin position="862"/>
        <end position="877"/>
    </location>
</feature>
<name>A0ABQ8UF83_9EUKA</name>
<keyword evidence="4" id="KW-1185">Reference proteome</keyword>
<feature type="region of interest" description="Disordered" evidence="1">
    <location>
        <begin position="502"/>
        <end position="522"/>
    </location>
</feature>
<feature type="region of interest" description="Disordered" evidence="1">
    <location>
        <begin position="719"/>
        <end position="1033"/>
    </location>
</feature>
<dbReference type="Proteomes" id="UP001141327">
    <property type="component" value="Unassembled WGS sequence"/>
</dbReference>
<protein>
    <submittedName>
        <fullName evidence="3">Uncharacterized protein</fullName>
    </submittedName>
</protein>
<feature type="compositionally biased region" description="Polar residues" evidence="1">
    <location>
        <begin position="504"/>
        <end position="518"/>
    </location>
</feature>
<evidence type="ECO:0000256" key="2">
    <source>
        <dbReference type="SAM" id="SignalP"/>
    </source>
</evidence>
<dbReference type="PRINTS" id="PR01217">
    <property type="entry name" value="PRICHEXTENSN"/>
</dbReference>
<comment type="caution">
    <text evidence="3">The sequence shown here is derived from an EMBL/GenBank/DDBJ whole genome shotgun (WGS) entry which is preliminary data.</text>
</comment>
<feature type="compositionally biased region" description="Pro residues" evidence="1">
    <location>
        <begin position="899"/>
        <end position="908"/>
    </location>
</feature>